<dbReference type="GO" id="GO:0016616">
    <property type="term" value="F:oxidoreductase activity, acting on the CH-OH group of donors, NAD or NADP as acceptor"/>
    <property type="evidence" value="ECO:0007669"/>
    <property type="project" value="InterPro"/>
</dbReference>
<organism evidence="6">
    <name type="scientific">marine sediment metagenome</name>
    <dbReference type="NCBI Taxonomy" id="412755"/>
    <lineage>
        <taxon>unclassified sequences</taxon>
        <taxon>metagenomes</taxon>
        <taxon>ecological metagenomes</taxon>
    </lineage>
</organism>
<dbReference type="AlphaFoldDB" id="A0A0F9Y827"/>
<proteinExistence type="inferred from homology"/>
<evidence type="ECO:0000256" key="1">
    <source>
        <dbReference type="ARBA" id="ARBA00005854"/>
    </source>
</evidence>
<dbReference type="SUPFAM" id="SSF51735">
    <property type="entry name" value="NAD(P)-binding Rossmann-fold domains"/>
    <property type="match status" value="1"/>
</dbReference>
<dbReference type="Gene3D" id="3.40.50.720">
    <property type="entry name" value="NAD(P)-binding Rossmann-like Domain"/>
    <property type="match status" value="2"/>
</dbReference>
<dbReference type="PROSITE" id="PS00670">
    <property type="entry name" value="D_2_HYDROXYACID_DH_2"/>
    <property type="match status" value="1"/>
</dbReference>
<dbReference type="GO" id="GO:0051287">
    <property type="term" value="F:NAD binding"/>
    <property type="evidence" value="ECO:0007669"/>
    <property type="project" value="InterPro"/>
</dbReference>
<comment type="caution">
    <text evidence="6">The sequence shown here is derived from an EMBL/GenBank/DDBJ whole genome shotgun (WGS) entry which is preliminary data.</text>
</comment>
<comment type="similarity">
    <text evidence="1">Belongs to the D-isomer specific 2-hydroxyacid dehydrogenase family.</text>
</comment>
<dbReference type="InterPro" id="IPR006140">
    <property type="entry name" value="D-isomer_DH_NAD-bd"/>
</dbReference>
<evidence type="ECO:0000313" key="6">
    <source>
        <dbReference type="EMBL" id="KKO00769.1"/>
    </source>
</evidence>
<name>A0A0F9Y827_9ZZZZ</name>
<keyword evidence="2" id="KW-0560">Oxidoreductase</keyword>
<dbReference type="PANTHER" id="PTHR43026">
    <property type="entry name" value="2-HYDROXYACID DEHYDROGENASE HOMOLOG 1-RELATED"/>
    <property type="match status" value="1"/>
</dbReference>
<dbReference type="CDD" id="cd12183">
    <property type="entry name" value="LDH_like_2"/>
    <property type="match status" value="1"/>
</dbReference>
<feature type="domain" description="D-isomer specific 2-hydroxyacid dehydrogenase catalytic" evidence="4">
    <location>
        <begin position="3"/>
        <end position="329"/>
    </location>
</feature>
<dbReference type="InterPro" id="IPR029753">
    <property type="entry name" value="D-isomer_DH_CS"/>
</dbReference>
<dbReference type="PROSITE" id="PS00065">
    <property type="entry name" value="D_2_HYDROXYACID_DH_1"/>
    <property type="match status" value="1"/>
</dbReference>
<dbReference type="PANTHER" id="PTHR43026:SF1">
    <property type="entry name" value="2-HYDROXYACID DEHYDROGENASE HOMOLOG 1-RELATED"/>
    <property type="match status" value="1"/>
</dbReference>
<dbReference type="EMBL" id="LAZR01000038">
    <property type="protein sequence ID" value="KKO00769.1"/>
    <property type="molecule type" value="Genomic_DNA"/>
</dbReference>
<sequence length="330" mass="37074">MKIAVFSTKSYDQEYFEKYNKEYNYSFSYYETALNTDTAKLSADCDVVCVFVNDSVDENTIKILSKNGIKLIALRCAGYNNVDLDAAAKENIKVVRVPAYSPEAVAEHATALILTLNRKTHKAYNRVREGNFSLKNLIGFNLSNKTIGVIGTGKIGETFCKIMNGFGCKIIAYDITENENLTALGVEYMSLEKVFEQSDVLSLHCPLNKHTKHLVNKISIASMKDGVMIINTSRGALIKTEDAIEGLKNKKIGYLGIDVYEQEENLFFEDLSEIIIEDDMILRLLSFPNVLITSHQAYFTKEAMDQITITTLENITAFDQSKALKNEVKQ</sequence>
<dbReference type="InterPro" id="IPR058205">
    <property type="entry name" value="D-LDH-like"/>
</dbReference>
<dbReference type="SUPFAM" id="SSF52283">
    <property type="entry name" value="Formate/glycerate dehydrogenase catalytic domain-like"/>
    <property type="match status" value="1"/>
</dbReference>
<dbReference type="InterPro" id="IPR036291">
    <property type="entry name" value="NAD(P)-bd_dom_sf"/>
</dbReference>
<gene>
    <name evidence="6" type="ORF">LCGC14_0121750</name>
</gene>
<evidence type="ECO:0000256" key="2">
    <source>
        <dbReference type="ARBA" id="ARBA00023002"/>
    </source>
</evidence>
<evidence type="ECO:0008006" key="7">
    <source>
        <dbReference type="Google" id="ProtNLM"/>
    </source>
</evidence>
<dbReference type="FunFam" id="3.40.50.720:FF:000052">
    <property type="entry name" value="D-lactate dehydrogenase"/>
    <property type="match status" value="1"/>
</dbReference>
<dbReference type="InterPro" id="IPR029752">
    <property type="entry name" value="D-isomer_DH_CS1"/>
</dbReference>
<dbReference type="Pfam" id="PF02826">
    <property type="entry name" value="2-Hacid_dh_C"/>
    <property type="match status" value="1"/>
</dbReference>
<accession>A0A0F9Y827</accession>
<protein>
    <recommendedName>
        <fullName evidence="7">S-adenosyl-L-homocysteine hydrolase NAD binding domain-containing protein</fullName>
    </recommendedName>
</protein>
<evidence type="ECO:0000259" key="5">
    <source>
        <dbReference type="Pfam" id="PF02826"/>
    </source>
</evidence>
<evidence type="ECO:0000259" key="4">
    <source>
        <dbReference type="Pfam" id="PF00389"/>
    </source>
</evidence>
<feature type="domain" description="D-isomer specific 2-hydroxyacid dehydrogenase NAD-binding" evidence="5">
    <location>
        <begin position="111"/>
        <end position="297"/>
    </location>
</feature>
<dbReference type="Pfam" id="PF00389">
    <property type="entry name" value="2-Hacid_dh"/>
    <property type="match status" value="1"/>
</dbReference>
<keyword evidence="3" id="KW-0520">NAD</keyword>
<evidence type="ECO:0000256" key="3">
    <source>
        <dbReference type="ARBA" id="ARBA00023027"/>
    </source>
</evidence>
<dbReference type="InterPro" id="IPR006139">
    <property type="entry name" value="D-isomer_2_OHA_DH_cat_dom"/>
</dbReference>
<reference evidence="6" key="1">
    <citation type="journal article" date="2015" name="Nature">
        <title>Complex archaea that bridge the gap between prokaryotes and eukaryotes.</title>
        <authorList>
            <person name="Spang A."/>
            <person name="Saw J.H."/>
            <person name="Jorgensen S.L."/>
            <person name="Zaremba-Niedzwiedzka K."/>
            <person name="Martijn J."/>
            <person name="Lind A.E."/>
            <person name="van Eijk R."/>
            <person name="Schleper C."/>
            <person name="Guy L."/>
            <person name="Ettema T.J."/>
        </authorList>
    </citation>
    <scope>NUCLEOTIDE SEQUENCE</scope>
</reference>